<protein>
    <submittedName>
        <fullName evidence="1">Uncharacterized protein</fullName>
    </submittedName>
</protein>
<name>A0A6N8IXT1_9BURK</name>
<reference evidence="1 2" key="1">
    <citation type="submission" date="2019-12" db="EMBL/GenBank/DDBJ databases">
        <authorList>
            <person name="Huq M.A."/>
        </authorList>
    </citation>
    <scope>NUCLEOTIDE SEQUENCE [LARGE SCALE GENOMIC DNA]</scope>
    <source>
        <strain evidence="1 2">MAH-25</strain>
    </source>
</reference>
<accession>A0A6N8IXT1</accession>
<gene>
    <name evidence="1" type="ORF">GON04_15425</name>
</gene>
<evidence type="ECO:0000313" key="1">
    <source>
        <dbReference type="EMBL" id="MVQ30850.1"/>
    </source>
</evidence>
<evidence type="ECO:0000313" key="2">
    <source>
        <dbReference type="Proteomes" id="UP000469385"/>
    </source>
</evidence>
<proteinExistence type="predicted"/>
<dbReference type="AlphaFoldDB" id="A0A6N8IXT1"/>
<organism evidence="1 2">
    <name type="scientific">Ramlibacter pinisoli</name>
    <dbReference type="NCBI Taxonomy" id="2682844"/>
    <lineage>
        <taxon>Bacteria</taxon>
        <taxon>Pseudomonadati</taxon>
        <taxon>Pseudomonadota</taxon>
        <taxon>Betaproteobacteria</taxon>
        <taxon>Burkholderiales</taxon>
        <taxon>Comamonadaceae</taxon>
        <taxon>Ramlibacter</taxon>
    </lineage>
</organism>
<sequence>MSEWAATQGFHFSSQPAGAAFAVQGRVGGKPWRMEVGRPSRKYIRGDELRGRAELGLDPQVLVVLMNRPLKDALEKQAYALYTDTLQTSIDPNLPEEMRLLAMYEETGWDSIPRPFWSRYSVVSDDRANALAWLDPLLAQQLMEWPAPAPAADVPFMLLLLRGKVYLRMQASAGHMPALQHAAAIFTTACENALGAFGTGSA</sequence>
<comment type="caution">
    <text evidence="1">The sequence shown here is derived from an EMBL/GenBank/DDBJ whole genome shotgun (WGS) entry which is preliminary data.</text>
</comment>
<keyword evidence="2" id="KW-1185">Reference proteome</keyword>
<dbReference type="Proteomes" id="UP000469385">
    <property type="component" value="Unassembled WGS sequence"/>
</dbReference>
<dbReference type="EMBL" id="WSEL01000009">
    <property type="protein sequence ID" value="MVQ30850.1"/>
    <property type="molecule type" value="Genomic_DNA"/>
</dbReference>